<evidence type="ECO:0000313" key="1">
    <source>
        <dbReference type="EMBL" id="NIZ62347.1"/>
    </source>
</evidence>
<protein>
    <submittedName>
        <fullName evidence="1">Uncharacterized protein</fullName>
    </submittedName>
</protein>
<dbReference type="EMBL" id="QHLQ01000016">
    <property type="protein sequence ID" value="NIZ62347.1"/>
    <property type="molecule type" value="Genomic_DNA"/>
</dbReference>
<proteinExistence type="predicted"/>
<sequence length="148" mass="16559">MNLYPIETSIEGQAAMVIRAGRQFAYDWKGYPKLADAAGTVEQTTETIGRLVAGDVFNQLDDASFDHLESELAHWLNSINPKFCELAMNGRTGEAIFNEDEQTKEVRQLIFKYLSFRTARQAVMDRVAADRAIKQLYNGCTDLGSTSV</sequence>
<name>A0ABX0W9P9_9RHOB</name>
<evidence type="ECO:0000313" key="2">
    <source>
        <dbReference type="Proteomes" id="UP001429564"/>
    </source>
</evidence>
<dbReference type="RefSeq" id="WP_167684971.1">
    <property type="nucleotide sequence ID" value="NZ_QHLQ01000016.1"/>
</dbReference>
<reference evidence="1 2" key="1">
    <citation type="submission" date="2018-05" db="EMBL/GenBank/DDBJ databases">
        <authorList>
            <person name="Zhang Y.-J."/>
        </authorList>
    </citation>
    <scope>NUCLEOTIDE SEQUENCE [LARGE SCALE GENOMIC DNA]</scope>
    <source>
        <strain evidence="1 2">CY04</strain>
    </source>
</reference>
<accession>A0ABX0W9P9</accession>
<dbReference type="Proteomes" id="UP001429564">
    <property type="component" value="Unassembled WGS sequence"/>
</dbReference>
<gene>
    <name evidence="1" type="ORF">DL239_15345</name>
</gene>
<comment type="caution">
    <text evidence="1">The sequence shown here is derived from an EMBL/GenBank/DDBJ whole genome shotgun (WGS) entry which is preliminary data.</text>
</comment>
<organism evidence="1 2">
    <name type="scientific">Parasedimentitalea denitrificans</name>
    <dbReference type="NCBI Taxonomy" id="2211118"/>
    <lineage>
        <taxon>Bacteria</taxon>
        <taxon>Pseudomonadati</taxon>
        <taxon>Pseudomonadota</taxon>
        <taxon>Alphaproteobacteria</taxon>
        <taxon>Rhodobacterales</taxon>
        <taxon>Paracoccaceae</taxon>
        <taxon>Parasedimentitalea</taxon>
    </lineage>
</organism>
<keyword evidence="2" id="KW-1185">Reference proteome</keyword>